<dbReference type="InterPro" id="IPR029052">
    <property type="entry name" value="Metallo-depent_PP-like"/>
</dbReference>
<dbReference type="RefSeq" id="WP_218112074.1">
    <property type="nucleotide sequence ID" value="NZ_CP065383.1"/>
</dbReference>
<dbReference type="Proteomes" id="UP000594463">
    <property type="component" value="Chromosome"/>
</dbReference>
<reference evidence="4 5" key="1">
    <citation type="journal article" date="2021" name="Nat. Commun.">
        <title>Isolation of a member of the candidate phylum Atribacteria reveals a unique cell membrane structure.</title>
        <authorList>
            <person name="Taiki K."/>
            <person name="Nobu M.K."/>
            <person name="Kusada H."/>
            <person name="Meng X.-Y."/>
            <person name="Hosoki N."/>
            <person name="Uematsu K."/>
            <person name="Yoshioka H."/>
            <person name="Kamagata Y."/>
            <person name="Tamaki H."/>
        </authorList>
    </citation>
    <scope>NUCLEOTIDE SEQUENCE [LARGE SCALE GENOMIC DNA]</scope>
    <source>
        <strain evidence="4 5">RT761</strain>
    </source>
</reference>
<feature type="domain" description="Calcineurin-like phosphoesterase" evidence="3">
    <location>
        <begin position="1"/>
        <end position="200"/>
    </location>
</feature>
<comment type="cofactor">
    <cofactor evidence="2">
        <name>a divalent metal cation</name>
        <dbReference type="ChEBI" id="CHEBI:60240"/>
    </cofactor>
</comment>
<evidence type="ECO:0000313" key="5">
    <source>
        <dbReference type="Proteomes" id="UP000594463"/>
    </source>
</evidence>
<evidence type="ECO:0000313" key="4">
    <source>
        <dbReference type="EMBL" id="QPM66842.1"/>
    </source>
</evidence>
<dbReference type="AlphaFoldDB" id="A0A7T1F1M3"/>
<dbReference type="SUPFAM" id="SSF56300">
    <property type="entry name" value="Metallo-dependent phosphatases"/>
    <property type="match status" value="1"/>
</dbReference>
<dbReference type="Gene3D" id="3.60.21.10">
    <property type="match status" value="1"/>
</dbReference>
<protein>
    <recommendedName>
        <fullName evidence="2">Phosphoesterase</fullName>
        <ecNumber evidence="2">3.1.4.-</ecNumber>
    </recommendedName>
</protein>
<dbReference type="InterPro" id="IPR050126">
    <property type="entry name" value="Ap4A_hydrolase"/>
</dbReference>
<keyword evidence="5" id="KW-1185">Reference proteome</keyword>
<evidence type="ECO:0000256" key="1">
    <source>
        <dbReference type="ARBA" id="ARBA00008950"/>
    </source>
</evidence>
<dbReference type="GO" id="GO:0046872">
    <property type="term" value="F:metal ion binding"/>
    <property type="evidence" value="ECO:0007669"/>
    <property type="project" value="UniProtKB-KW"/>
</dbReference>
<evidence type="ECO:0000259" key="3">
    <source>
        <dbReference type="Pfam" id="PF12850"/>
    </source>
</evidence>
<dbReference type="EMBL" id="CP065383">
    <property type="protein sequence ID" value="QPM66842.1"/>
    <property type="molecule type" value="Genomic_DNA"/>
</dbReference>
<evidence type="ECO:0000256" key="2">
    <source>
        <dbReference type="RuleBase" id="RU362039"/>
    </source>
</evidence>
<comment type="similarity">
    <text evidence="1 2">Belongs to the metallophosphoesterase superfamily. YfcE family.</text>
</comment>
<accession>A0A7T1F1M3</accession>
<sequence>MKIAVFSDIHSNLPALKAVLQDIENHQPDEMVCLGDLVGYAPFPNEVISIISSLNIPVIMGNYDQGVGNDLDDCGCAYKTDEERTLGAISIEWTKKMTTSENKIYLRNLLPRYQLTYGSFQLLFVHGSPRRINEYLFPDRSDKNLLHVMSKESADLLVCGHTHRPFSRKVQDIWFINDGSVGRPKDGDWRAGWVLLNIEENQTPKIDFMRCEYDLDSLKKIYPNSGLPQKFLYDLLSTESL</sequence>
<organism evidence="4 5">
    <name type="scientific">Atribacter laminatus</name>
    <dbReference type="NCBI Taxonomy" id="2847778"/>
    <lineage>
        <taxon>Bacteria</taxon>
        <taxon>Pseudomonadati</taxon>
        <taxon>Atribacterota</taxon>
        <taxon>Atribacteria</taxon>
        <taxon>Atribacterales</taxon>
        <taxon>Atribacteraceae</taxon>
        <taxon>Atribacter</taxon>
    </lineage>
</organism>
<dbReference type="Pfam" id="PF12850">
    <property type="entry name" value="Metallophos_2"/>
    <property type="match status" value="1"/>
</dbReference>
<dbReference type="PIRSF" id="PIRSF000883">
    <property type="entry name" value="Pesterase_MJ0912"/>
    <property type="match status" value="1"/>
</dbReference>
<name>A0A7T1F1M3_ATRLM</name>
<proteinExistence type="inferred from homology"/>
<dbReference type="PANTHER" id="PTHR42850">
    <property type="entry name" value="METALLOPHOSPHOESTERASE"/>
    <property type="match status" value="1"/>
</dbReference>
<dbReference type="GO" id="GO:0005737">
    <property type="term" value="C:cytoplasm"/>
    <property type="evidence" value="ECO:0007669"/>
    <property type="project" value="TreeGrafter"/>
</dbReference>
<dbReference type="EC" id="3.1.4.-" evidence="2"/>
<dbReference type="InterPro" id="IPR024654">
    <property type="entry name" value="Calcineurin-like_PHP_lpxH"/>
</dbReference>
<dbReference type="GO" id="GO:0016791">
    <property type="term" value="F:phosphatase activity"/>
    <property type="evidence" value="ECO:0007669"/>
    <property type="project" value="TreeGrafter"/>
</dbReference>
<dbReference type="NCBIfam" id="TIGR00040">
    <property type="entry name" value="yfcE"/>
    <property type="match status" value="1"/>
</dbReference>
<dbReference type="InterPro" id="IPR011152">
    <property type="entry name" value="Pesterase_MJ0912"/>
</dbReference>
<gene>
    <name evidence="4" type="ORF">RT761_00028</name>
</gene>
<keyword evidence="2" id="KW-0479">Metal-binding</keyword>
<dbReference type="InterPro" id="IPR000979">
    <property type="entry name" value="Phosphodiesterase_MJ0936/Vps29"/>
</dbReference>
<dbReference type="KEGG" id="alam:RT761_00028"/>
<dbReference type="PANTHER" id="PTHR42850:SF2">
    <property type="entry name" value="BLL5683 PROTEIN"/>
    <property type="match status" value="1"/>
</dbReference>